<comment type="subcellular location">
    <subcellularLocation>
        <location evidence="4">Cytoplasm</location>
    </subcellularLocation>
</comment>
<dbReference type="PANTHER" id="PTHR43213:SF5">
    <property type="entry name" value="BIFUNCTIONAL DTTP_UTP PYROPHOSPHATASE_METHYLTRANSFERASE PROTEIN-RELATED"/>
    <property type="match status" value="1"/>
</dbReference>
<sequence>MTGLSVRSIVLASNSASRKAMLGAAGVDFEAMGADVDERGLEVEMEDADPAEVAQALAAAKAVAVRDERLVLGSDSLVEVDGRRFDKPTSREQAVEHLRYSSGKVMTLHSAAALAKGGHIVWVGSDFARLRVRELSDEFIEAYLRAEWPEVSYCVGVFRIEGPGVQLFESIMGDQFTVLGMPLLQVLAALREEGVLLA</sequence>
<evidence type="ECO:0000313" key="6">
    <source>
        <dbReference type="Proteomes" id="UP000448199"/>
    </source>
</evidence>
<dbReference type="InterPro" id="IPR003697">
    <property type="entry name" value="Maf-like"/>
</dbReference>
<dbReference type="Pfam" id="PF02545">
    <property type="entry name" value="Maf"/>
    <property type="match status" value="1"/>
</dbReference>
<comment type="caution">
    <text evidence="5">The sequence shown here is derived from an EMBL/GenBank/DDBJ whole genome shotgun (WGS) entry which is preliminary data.</text>
</comment>
<dbReference type="OrthoDB" id="9813962at2"/>
<dbReference type="HAMAP" id="MF_00528">
    <property type="entry name" value="Maf"/>
    <property type="match status" value="1"/>
</dbReference>
<dbReference type="Gene3D" id="3.90.950.10">
    <property type="match status" value="1"/>
</dbReference>
<dbReference type="RefSeq" id="WP_160727561.1">
    <property type="nucleotide sequence ID" value="NZ_WTYC01000003.1"/>
</dbReference>
<evidence type="ECO:0000256" key="3">
    <source>
        <dbReference type="ARBA" id="ARBA00023080"/>
    </source>
</evidence>
<comment type="caution">
    <text evidence="4">Lacks conserved residue(s) required for the propagation of feature annotation.</text>
</comment>
<comment type="function">
    <text evidence="4">Nucleoside triphosphate pyrophosphatase. May have a dual role in cell division arrest and in preventing the incorporation of modified nucleotides into cellular nucleic acids.</text>
</comment>
<accession>A0A844XS70</accession>
<dbReference type="InterPro" id="IPR029001">
    <property type="entry name" value="ITPase-like_fam"/>
</dbReference>
<dbReference type="Proteomes" id="UP000448199">
    <property type="component" value="Unassembled WGS sequence"/>
</dbReference>
<evidence type="ECO:0000256" key="4">
    <source>
        <dbReference type="HAMAP-Rule" id="MF_00528"/>
    </source>
</evidence>
<dbReference type="PIRSF" id="PIRSF006305">
    <property type="entry name" value="Maf"/>
    <property type="match status" value="1"/>
</dbReference>
<dbReference type="EMBL" id="WTYC01000003">
    <property type="protein sequence ID" value="MXO48003.1"/>
    <property type="molecule type" value="Genomic_DNA"/>
</dbReference>
<keyword evidence="2 4" id="KW-0378">Hydrolase</keyword>
<keyword evidence="6" id="KW-1185">Reference proteome</keyword>
<comment type="similarity">
    <text evidence="4">Belongs to the Maf family.</text>
</comment>
<feature type="active site" description="Proton acceptor" evidence="4">
    <location>
        <position position="75"/>
    </location>
</feature>
<comment type="cofactor">
    <cofactor evidence="1 4">
        <name>a divalent metal cation</name>
        <dbReference type="ChEBI" id="CHEBI:60240"/>
    </cofactor>
</comment>
<dbReference type="SUPFAM" id="SSF52972">
    <property type="entry name" value="ITPase-like"/>
    <property type="match status" value="1"/>
</dbReference>
<evidence type="ECO:0000313" key="5">
    <source>
        <dbReference type="EMBL" id="MXO48003.1"/>
    </source>
</evidence>
<gene>
    <name evidence="5" type="ORF">GRI69_07015</name>
</gene>
<keyword evidence="4" id="KW-0963">Cytoplasm</keyword>
<dbReference type="GO" id="GO:0009117">
    <property type="term" value="P:nucleotide metabolic process"/>
    <property type="evidence" value="ECO:0007669"/>
    <property type="project" value="UniProtKB-KW"/>
</dbReference>
<evidence type="ECO:0000256" key="1">
    <source>
        <dbReference type="ARBA" id="ARBA00001968"/>
    </source>
</evidence>
<comment type="catalytic activity">
    <reaction evidence="4">
        <text>a ribonucleoside 5'-triphosphate + H2O = a ribonucleoside 5'-phosphate + diphosphate + H(+)</text>
        <dbReference type="Rhea" id="RHEA:23996"/>
        <dbReference type="ChEBI" id="CHEBI:15377"/>
        <dbReference type="ChEBI" id="CHEBI:15378"/>
        <dbReference type="ChEBI" id="CHEBI:33019"/>
        <dbReference type="ChEBI" id="CHEBI:58043"/>
        <dbReference type="ChEBI" id="CHEBI:61557"/>
        <dbReference type="EC" id="3.6.1.9"/>
    </reaction>
</comment>
<name>A0A844XS70_9SPHN</name>
<proteinExistence type="inferred from homology"/>
<dbReference type="AlphaFoldDB" id="A0A844XS70"/>
<evidence type="ECO:0000256" key="2">
    <source>
        <dbReference type="ARBA" id="ARBA00022801"/>
    </source>
</evidence>
<reference evidence="5 6" key="1">
    <citation type="submission" date="2019-12" db="EMBL/GenBank/DDBJ databases">
        <title>Genomic-based taxomic classification of the family Erythrobacteraceae.</title>
        <authorList>
            <person name="Xu L."/>
        </authorList>
    </citation>
    <scope>NUCLEOTIDE SEQUENCE [LARGE SCALE GENOMIC DNA]</scope>
    <source>
        <strain evidence="5 6">DSM 17792</strain>
    </source>
</reference>
<organism evidence="5 6">
    <name type="scientific">Qipengyuania vulgaris</name>
    <dbReference type="NCBI Taxonomy" id="291985"/>
    <lineage>
        <taxon>Bacteria</taxon>
        <taxon>Pseudomonadati</taxon>
        <taxon>Pseudomonadota</taxon>
        <taxon>Alphaproteobacteria</taxon>
        <taxon>Sphingomonadales</taxon>
        <taxon>Erythrobacteraceae</taxon>
        <taxon>Qipengyuania</taxon>
    </lineage>
</organism>
<dbReference type="GO" id="GO:0047429">
    <property type="term" value="F:nucleoside triphosphate diphosphatase activity"/>
    <property type="evidence" value="ECO:0007669"/>
    <property type="project" value="UniProtKB-EC"/>
</dbReference>
<protein>
    <recommendedName>
        <fullName evidence="4">Nucleoside triphosphate pyrophosphatase</fullName>
        <ecNumber evidence="4">3.6.1.9</ecNumber>
    </recommendedName>
    <alternativeName>
        <fullName evidence="4">Nucleotide pyrophosphatase</fullName>
        <shortName evidence="4">Nucleotide PPase</shortName>
    </alternativeName>
</protein>
<dbReference type="EC" id="3.6.1.9" evidence="4"/>
<dbReference type="GO" id="GO:0005737">
    <property type="term" value="C:cytoplasm"/>
    <property type="evidence" value="ECO:0007669"/>
    <property type="project" value="UniProtKB-SubCell"/>
</dbReference>
<dbReference type="PANTHER" id="PTHR43213">
    <property type="entry name" value="BIFUNCTIONAL DTTP/UTP PYROPHOSPHATASE/METHYLTRANSFERASE PROTEIN-RELATED"/>
    <property type="match status" value="1"/>
</dbReference>
<keyword evidence="3 4" id="KW-0546">Nucleotide metabolism</keyword>
<comment type="catalytic activity">
    <reaction evidence="4">
        <text>a 2'-deoxyribonucleoside 5'-triphosphate + H2O = a 2'-deoxyribonucleoside 5'-phosphate + diphosphate + H(+)</text>
        <dbReference type="Rhea" id="RHEA:44644"/>
        <dbReference type="ChEBI" id="CHEBI:15377"/>
        <dbReference type="ChEBI" id="CHEBI:15378"/>
        <dbReference type="ChEBI" id="CHEBI:33019"/>
        <dbReference type="ChEBI" id="CHEBI:61560"/>
        <dbReference type="ChEBI" id="CHEBI:65317"/>
        <dbReference type="EC" id="3.6.1.9"/>
    </reaction>
</comment>